<evidence type="ECO:0000313" key="1">
    <source>
        <dbReference type="EMBL" id="PUA39448.1"/>
    </source>
</evidence>
<dbReference type="AlphaFoldDB" id="A0A2T6G5K3"/>
<proteinExistence type="predicted"/>
<dbReference type="RefSeq" id="WP_108531050.1">
    <property type="nucleotide sequence ID" value="NZ_PYHP01000022.1"/>
</dbReference>
<comment type="caution">
    <text evidence="1">The sequence shown here is derived from an EMBL/GenBank/DDBJ whole genome shotgun (WGS) entry which is preliminary data.</text>
</comment>
<accession>A0A2T6G5K3</accession>
<dbReference type="Proteomes" id="UP000244184">
    <property type="component" value="Unassembled WGS sequence"/>
</dbReference>
<name>A0A2T6G5K3_9BACL</name>
<organism evidence="1 2">
    <name type="scientific">Paenibacillus elgii</name>
    <dbReference type="NCBI Taxonomy" id="189691"/>
    <lineage>
        <taxon>Bacteria</taxon>
        <taxon>Bacillati</taxon>
        <taxon>Bacillota</taxon>
        <taxon>Bacilli</taxon>
        <taxon>Bacillales</taxon>
        <taxon>Paenibacillaceae</taxon>
        <taxon>Paenibacillus</taxon>
    </lineage>
</organism>
<evidence type="ECO:0000313" key="2">
    <source>
        <dbReference type="Proteomes" id="UP000244184"/>
    </source>
</evidence>
<gene>
    <name evidence="1" type="ORF">C8Z91_08450</name>
</gene>
<dbReference type="EMBL" id="PYHP01000022">
    <property type="protein sequence ID" value="PUA39448.1"/>
    <property type="molecule type" value="Genomic_DNA"/>
</dbReference>
<reference evidence="1 2" key="1">
    <citation type="submission" date="2018-03" db="EMBL/GenBank/DDBJ databases">
        <title>Genome sequence of Paenibacillus elgii strain AC13 an antimicrobial compound producing bacteria.</title>
        <authorList>
            <person name="Kurokawa A.S."/>
            <person name="Araujo J.F."/>
            <person name="Costa R.A."/>
            <person name="Ortega D.B."/>
            <person name="Pires A.S."/>
            <person name="Pappas G.J.Jr."/>
            <person name="Franco O.L."/>
            <person name="Barreto C."/>
            <person name="Magalhaes B.S."/>
            <person name="Kruger R.H."/>
        </authorList>
    </citation>
    <scope>NUCLEOTIDE SEQUENCE [LARGE SCALE GENOMIC DNA]</scope>
    <source>
        <strain evidence="1 2">AC13</strain>
    </source>
</reference>
<protein>
    <submittedName>
        <fullName evidence="1">Uncharacterized protein</fullName>
    </submittedName>
</protein>
<sequence length="82" mass="9158">MKVMCKKDVISTENSGIRIQYRKGQIFDAKIIADDLLIKEKDETYSLVGVRGESAADFNHKLTLKGGMSGLISILKLSNKKR</sequence>